<evidence type="ECO:0000256" key="1">
    <source>
        <dbReference type="ARBA" id="ARBA00021292"/>
    </source>
</evidence>
<dbReference type="KEGG" id="acry:AC20117_14725"/>
<keyword evidence="7" id="KW-1185">Reference proteome</keyword>
<dbReference type="InterPro" id="IPR001296">
    <property type="entry name" value="Glyco_trans_1"/>
</dbReference>
<dbReference type="Pfam" id="PF00534">
    <property type="entry name" value="Glycos_transf_1"/>
    <property type="match status" value="1"/>
</dbReference>
<organism evidence="6 7">
    <name type="scientific">Crystallibacter crystallopoietes</name>
    <dbReference type="NCBI Taxonomy" id="37928"/>
    <lineage>
        <taxon>Bacteria</taxon>
        <taxon>Bacillati</taxon>
        <taxon>Actinomycetota</taxon>
        <taxon>Actinomycetes</taxon>
        <taxon>Micrococcales</taxon>
        <taxon>Micrococcaceae</taxon>
        <taxon>Crystallibacter</taxon>
    </lineage>
</organism>
<evidence type="ECO:0000313" key="7">
    <source>
        <dbReference type="Proteomes" id="UP000181917"/>
    </source>
</evidence>
<dbReference type="GO" id="GO:0016757">
    <property type="term" value="F:glycosyltransferase activity"/>
    <property type="evidence" value="ECO:0007669"/>
    <property type="project" value="UniProtKB-KW"/>
</dbReference>
<dbReference type="SUPFAM" id="SSF53756">
    <property type="entry name" value="UDP-Glycosyltransferase/glycogen phosphorylase"/>
    <property type="match status" value="1"/>
</dbReference>
<sequence>MSGIIVHEWLEKHGGAEKVLDELLESFPTASVKCLWNDDPTRYEEKSVSETWLAKTPLRKNKRLALAFMPSTWRHLGDATADWILCSSHLFAHHARFSGAAAEAPKYVYAHTPARYIWTPDLDSRGRGLIAQTASIPLRSLDKHRIKEATAVASNSQFVKERIESTWERDAVVIYPPVDVAAFAVDTAMELSPTDEAALYNLPSEFILGASRFIPYKQLDEVIRAGRTSNIHVVLAGSGPSGHALRALAAEQPGQVTFIDQPSRSMLRELYKRALAYIFPPVEDFGIMPVEAMATGTPVVARNLGGAAETVVNGVTGILVESFDGSEIRNAIYAAASLRGAECTRRAWEFDKSVFRTEIKNWVTG</sequence>
<evidence type="ECO:0000256" key="2">
    <source>
        <dbReference type="ARBA" id="ARBA00022676"/>
    </source>
</evidence>
<keyword evidence="3 6" id="KW-0808">Transferase</keyword>
<protein>
    <recommendedName>
        <fullName evidence="1">D-inositol 3-phosphate glycosyltransferase</fullName>
    </recommendedName>
</protein>
<evidence type="ECO:0000313" key="6">
    <source>
        <dbReference type="EMBL" id="SDQ29881.1"/>
    </source>
</evidence>
<dbReference type="InterPro" id="IPR028098">
    <property type="entry name" value="Glyco_trans_4-like_N"/>
</dbReference>
<accession>A0A1H0ZRN3</accession>
<dbReference type="GO" id="GO:1901137">
    <property type="term" value="P:carbohydrate derivative biosynthetic process"/>
    <property type="evidence" value="ECO:0007669"/>
    <property type="project" value="UniProtKB-ARBA"/>
</dbReference>
<dbReference type="OrthoDB" id="9801573at2"/>
<dbReference type="PANTHER" id="PTHR45947:SF3">
    <property type="entry name" value="SULFOQUINOVOSYL TRANSFERASE SQD2"/>
    <property type="match status" value="1"/>
</dbReference>
<evidence type="ECO:0000256" key="3">
    <source>
        <dbReference type="ARBA" id="ARBA00022679"/>
    </source>
</evidence>
<dbReference type="EMBL" id="FNKH01000002">
    <property type="protein sequence ID" value="SDQ29881.1"/>
    <property type="molecule type" value="Genomic_DNA"/>
</dbReference>
<dbReference type="InterPro" id="IPR050194">
    <property type="entry name" value="Glycosyltransferase_grp1"/>
</dbReference>
<feature type="domain" description="Glycosyl transferase family 1" evidence="4">
    <location>
        <begin position="204"/>
        <end position="332"/>
    </location>
</feature>
<dbReference type="PANTHER" id="PTHR45947">
    <property type="entry name" value="SULFOQUINOVOSYL TRANSFERASE SQD2"/>
    <property type="match status" value="1"/>
</dbReference>
<dbReference type="Proteomes" id="UP000181917">
    <property type="component" value="Unassembled WGS sequence"/>
</dbReference>
<dbReference type="AlphaFoldDB" id="A0A1H0ZRN3"/>
<dbReference type="RefSeq" id="WP_074699101.1">
    <property type="nucleotide sequence ID" value="NZ_CP018863.1"/>
</dbReference>
<name>A0A1H0ZRN3_9MICC</name>
<dbReference type="STRING" id="37928.SAMN04489742_0514"/>
<proteinExistence type="predicted"/>
<evidence type="ECO:0000259" key="4">
    <source>
        <dbReference type="Pfam" id="PF00534"/>
    </source>
</evidence>
<dbReference type="Pfam" id="PF13439">
    <property type="entry name" value="Glyco_transf_4"/>
    <property type="match status" value="1"/>
</dbReference>
<reference evidence="6 7" key="1">
    <citation type="submission" date="2016-10" db="EMBL/GenBank/DDBJ databases">
        <authorList>
            <person name="de Groot N.N."/>
        </authorList>
    </citation>
    <scope>NUCLEOTIDE SEQUENCE [LARGE SCALE GENOMIC DNA]</scope>
    <source>
        <strain evidence="6 7">DSM 20117</strain>
    </source>
</reference>
<keyword evidence="2" id="KW-0328">Glycosyltransferase</keyword>
<evidence type="ECO:0000259" key="5">
    <source>
        <dbReference type="Pfam" id="PF13439"/>
    </source>
</evidence>
<gene>
    <name evidence="6" type="ORF">SAMN04489742_0514</name>
</gene>
<dbReference type="Gene3D" id="3.40.50.2000">
    <property type="entry name" value="Glycogen Phosphorylase B"/>
    <property type="match status" value="2"/>
</dbReference>
<feature type="domain" description="Glycosyltransferase subfamily 4-like N-terminal" evidence="5">
    <location>
        <begin position="14"/>
        <end position="181"/>
    </location>
</feature>